<evidence type="ECO:0000313" key="9">
    <source>
        <dbReference type="Proteomes" id="UP000774617"/>
    </source>
</evidence>
<keyword evidence="2" id="KW-0812">Transmembrane</keyword>
<keyword evidence="3" id="KW-0256">Endoplasmic reticulum</keyword>
<gene>
    <name evidence="8" type="ORF">B0J12DRAFT_317530</name>
</gene>
<evidence type="ECO:0000256" key="3">
    <source>
        <dbReference type="ARBA" id="ARBA00022824"/>
    </source>
</evidence>
<name>A0ABQ8FW83_9PEZI</name>
<keyword evidence="4" id="KW-1133">Transmembrane helix</keyword>
<feature type="region of interest" description="Disordered" evidence="6">
    <location>
        <begin position="1"/>
        <end position="33"/>
    </location>
</feature>
<dbReference type="Pfam" id="PF00226">
    <property type="entry name" value="DnaJ"/>
    <property type="match status" value="1"/>
</dbReference>
<feature type="region of interest" description="Disordered" evidence="6">
    <location>
        <begin position="110"/>
        <end position="131"/>
    </location>
</feature>
<dbReference type="SUPFAM" id="SSF46565">
    <property type="entry name" value="Chaperone J-domain"/>
    <property type="match status" value="1"/>
</dbReference>
<evidence type="ECO:0000256" key="6">
    <source>
        <dbReference type="SAM" id="MobiDB-lite"/>
    </source>
</evidence>
<dbReference type="InterPro" id="IPR036869">
    <property type="entry name" value="J_dom_sf"/>
</dbReference>
<dbReference type="Gene3D" id="1.10.287.110">
    <property type="entry name" value="DnaJ domain"/>
    <property type="match status" value="1"/>
</dbReference>
<feature type="compositionally biased region" description="Basic and acidic residues" evidence="6">
    <location>
        <begin position="110"/>
        <end position="122"/>
    </location>
</feature>
<evidence type="ECO:0000259" key="7">
    <source>
        <dbReference type="PROSITE" id="PS50076"/>
    </source>
</evidence>
<dbReference type="InterPro" id="IPR001623">
    <property type="entry name" value="DnaJ_domain"/>
</dbReference>
<feature type="compositionally biased region" description="Basic and acidic residues" evidence="6">
    <location>
        <begin position="18"/>
        <end position="27"/>
    </location>
</feature>
<evidence type="ECO:0000256" key="1">
    <source>
        <dbReference type="ARBA" id="ARBA00004389"/>
    </source>
</evidence>
<dbReference type="CDD" id="cd06257">
    <property type="entry name" value="DnaJ"/>
    <property type="match status" value="1"/>
</dbReference>
<dbReference type="PROSITE" id="PS50076">
    <property type="entry name" value="DNAJ_2"/>
    <property type="match status" value="1"/>
</dbReference>
<dbReference type="Pfam" id="PF09320">
    <property type="entry name" value="DUF1977"/>
    <property type="match status" value="1"/>
</dbReference>
<sequence length="358" mass="38843">MSAKASGADASSSANGEARNRQHHDGSAGRAYTVEQKTAVLRIRKCSPTAYYEILGLEDRKASCSDAEIKKAYRKLSLLTHPDKNGYDGADEAFKMVSRAFQVLSDPDKKSKYDKFGGDPDNRFGGGASSAAGGSPFSGFARSAGGPPGGGFYQEEMSPEELFRQFFGGGFGGGPFGGFDNGPGFVFNLGGGPGIRVHQFGGGRPRRRPTAAEQAEQQPSIATTLSSLLPLLFLFILPLLSSLFSGSGTSATGPSLRFDAAVPPHTQQRTSARLNIPYWVNPSDVEDFSARKLKELDRSAEVRYMSHLNVECDLEQQRQARLMQDAQGWFFVDEAKMREARNMPKPSCTRLRELGYGR</sequence>
<feature type="domain" description="J" evidence="7">
    <location>
        <begin position="50"/>
        <end position="117"/>
    </location>
</feature>
<dbReference type="PANTHER" id="PTHR43908:SF3">
    <property type="entry name" value="AT29763P-RELATED"/>
    <property type="match status" value="1"/>
</dbReference>
<keyword evidence="9" id="KW-1185">Reference proteome</keyword>
<evidence type="ECO:0000256" key="5">
    <source>
        <dbReference type="ARBA" id="ARBA00023136"/>
    </source>
</evidence>
<evidence type="ECO:0000313" key="8">
    <source>
        <dbReference type="EMBL" id="KAH7030505.1"/>
    </source>
</evidence>
<reference evidence="8 9" key="1">
    <citation type="journal article" date="2021" name="Nat. Commun.">
        <title>Genetic determinants of endophytism in the Arabidopsis root mycobiome.</title>
        <authorList>
            <person name="Mesny F."/>
            <person name="Miyauchi S."/>
            <person name="Thiergart T."/>
            <person name="Pickel B."/>
            <person name="Atanasova L."/>
            <person name="Karlsson M."/>
            <person name="Huettel B."/>
            <person name="Barry K.W."/>
            <person name="Haridas S."/>
            <person name="Chen C."/>
            <person name="Bauer D."/>
            <person name="Andreopoulos W."/>
            <person name="Pangilinan J."/>
            <person name="LaButti K."/>
            <person name="Riley R."/>
            <person name="Lipzen A."/>
            <person name="Clum A."/>
            <person name="Drula E."/>
            <person name="Henrissat B."/>
            <person name="Kohler A."/>
            <person name="Grigoriev I.V."/>
            <person name="Martin F.M."/>
            <person name="Hacquard S."/>
        </authorList>
    </citation>
    <scope>NUCLEOTIDE SEQUENCE [LARGE SCALE GENOMIC DNA]</scope>
    <source>
        <strain evidence="8 9">MPI-SDFR-AT-0080</strain>
    </source>
</reference>
<dbReference type="InterPro" id="IPR015399">
    <property type="entry name" value="DUF1977_DnaJ-like"/>
</dbReference>
<comment type="caution">
    <text evidence="8">The sequence shown here is derived from an EMBL/GenBank/DDBJ whole genome shotgun (WGS) entry which is preliminary data.</text>
</comment>
<proteinExistence type="predicted"/>
<evidence type="ECO:0000256" key="4">
    <source>
        <dbReference type="ARBA" id="ARBA00022989"/>
    </source>
</evidence>
<dbReference type="PANTHER" id="PTHR43908">
    <property type="entry name" value="AT29763P-RELATED"/>
    <property type="match status" value="1"/>
</dbReference>
<feature type="compositionally biased region" description="Low complexity" evidence="6">
    <location>
        <begin position="1"/>
        <end position="14"/>
    </location>
</feature>
<protein>
    <submittedName>
        <fullName evidence="8">ER associated DnaJ chaperone-like protein</fullName>
    </submittedName>
</protein>
<dbReference type="PRINTS" id="PR00625">
    <property type="entry name" value="JDOMAIN"/>
</dbReference>
<dbReference type="PROSITE" id="PS00636">
    <property type="entry name" value="DNAJ_1"/>
    <property type="match status" value="1"/>
</dbReference>
<comment type="subcellular location">
    <subcellularLocation>
        <location evidence="1">Endoplasmic reticulum membrane</location>
        <topology evidence="1">Single-pass membrane protein</topology>
    </subcellularLocation>
</comment>
<dbReference type="SMART" id="SM00271">
    <property type="entry name" value="DnaJ"/>
    <property type="match status" value="1"/>
</dbReference>
<evidence type="ECO:0000256" key="2">
    <source>
        <dbReference type="ARBA" id="ARBA00022692"/>
    </source>
</evidence>
<organism evidence="8 9">
    <name type="scientific">Macrophomina phaseolina</name>
    <dbReference type="NCBI Taxonomy" id="35725"/>
    <lineage>
        <taxon>Eukaryota</taxon>
        <taxon>Fungi</taxon>
        <taxon>Dikarya</taxon>
        <taxon>Ascomycota</taxon>
        <taxon>Pezizomycotina</taxon>
        <taxon>Dothideomycetes</taxon>
        <taxon>Dothideomycetes incertae sedis</taxon>
        <taxon>Botryosphaeriales</taxon>
        <taxon>Botryosphaeriaceae</taxon>
        <taxon>Macrophomina</taxon>
    </lineage>
</organism>
<accession>A0ABQ8FW83</accession>
<dbReference type="EMBL" id="JAGTJR010000044">
    <property type="protein sequence ID" value="KAH7030505.1"/>
    <property type="molecule type" value="Genomic_DNA"/>
</dbReference>
<dbReference type="InterPro" id="IPR018253">
    <property type="entry name" value="DnaJ_domain_CS"/>
</dbReference>
<keyword evidence="5" id="KW-0472">Membrane</keyword>
<dbReference type="Proteomes" id="UP000774617">
    <property type="component" value="Unassembled WGS sequence"/>
</dbReference>
<dbReference type="InterPro" id="IPR051100">
    <property type="entry name" value="DnaJ_subfamily_B/C"/>
</dbReference>